<sequence>MVKINVKKPELKELMIKKGFNQAKLGREIGITKSYVSQLVNGNTNPSPVLAKKITDKLNVNFDDIFFIESGSFSVNTKRN</sequence>
<protein>
    <submittedName>
        <fullName evidence="2">Helix-turn-helix domain protein</fullName>
    </submittedName>
</protein>
<dbReference type="EMBL" id="CP002394">
    <property type="protein sequence ID" value="ADU31006.1"/>
    <property type="molecule type" value="Genomic_DNA"/>
</dbReference>
<keyword evidence="3" id="KW-1185">Reference proteome</keyword>
<dbReference type="CDD" id="cd00093">
    <property type="entry name" value="HTH_XRE"/>
    <property type="match status" value="1"/>
</dbReference>
<dbReference type="Pfam" id="PF01381">
    <property type="entry name" value="HTH_3"/>
    <property type="match status" value="1"/>
</dbReference>
<dbReference type="Proteomes" id="UP000001401">
    <property type="component" value="Chromosome"/>
</dbReference>
<evidence type="ECO:0000313" key="3">
    <source>
        <dbReference type="Proteomes" id="UP000001401"/>
    </source>
</evidence>
<dbReference type="GO" id="GO:0003677">
    <property type="term" value="F:DNA binding"/>
    <property type="evidence" value="ECO:0007669"/>
    <property type="project" value="InterPro"/>
</dbReference>
<reference evidence="2" key="1">
    <citation type="submission" date="2010-12" db="EMBL/GenBank/DDBJ databases">
        <title>Complete sequence of Bacillus cellulosilyticus DSM 2522.</title>
        <authorList>
            <consortium name="US DOE Joint Genome Institute"/>
            <person name="Lucas S."/>
            <person name="Copeland A."/>
            <person name="Lapidus A."/>
            <person name="Cheng J.-F."/>
            <person name="Bruce D."/>
            <person name="Goodwin L."/>
            <person name="Pitluck S."/>
            <person name="Chertkov O."/>
            <person name="Detter J.C."/>
            <person name="Han C."/>
            <person name="Tapia R."/>
            <person name="Land M."/>
            <person name="Hauser L."/>
            <person name="Jeffries C."/>
            <person name="Kyrpides N."/>
            <person name="Ivanova N."/>
            <person name="Mikhailova N."/>
            <person name="Brumm P."/>
            <person name="Mead D."/>
            <person name="Woyke T."/>
        </authorList>
    </citation>
    <scope>NUCLEOTIDE SEQUENCE [LARGE SCALE GENOMIC DNA]</scope>
    <source>
        <strain evidence="2">DSM 2522</strain>
    </source>
</reference>
<accession>E6TVI9</accession>
<dbReference type="SMART" id="SM00530">
    <property type="entry name" value="HTH_XRE"/>
    <property type="match status" value="1"/>
</dbReference>
<dbReference type="STRING" id="649639.Bcell_2751"/>
<evidence type="ECO:0000259" key="1">
    <source>
        <dbReference type="PROSITE" id="PS50943"/>
    </source>
</evidence>
<evidence type="ECO:0000313" key="2">
    <source>
        <dbReference type="EMBL" id="ADU31006.1"/>
    </source>
</evidence>
<dbReference type="HOGENOM" id="CLU_066192_56_1_9"/>
<dbReference type="Gene3D" id="1.10.260.40">
    <property type="entry name" value="lambda repressor-like DNA-binding domains"/>
    <property type="match status" value="1"/>
</dbReference>
<name>E6TVI9_EVAC2</name>
<dbReference type="PROSITE" id="PS50943">
    <property type="entry name" value="HTH_CROC1"/>
    <property type="match status" value="1"/>
</dbReference>
<organism evidence="2 3">
    <name type="scientific">Evansella cellulosilytica (strain ATCC 21833 / DSM 2522 / FERM P-1141 / JCM 9156 / N-4)</name>
    <name type="common">Bacillus cellulosilyticus</name>
    <dbReference type="NCBI Taxonomy" id="649639"/>
    <lineage>
        <taxon>Bacteria</taxon>
        <taxon>Bacillati</taxon>
        <taxon>Bacillota</taxon>
        <taxon>Bacilli</taxon>
        <taxon>Bacillales</taxon>
        <taxon>Bacillaceae</taxon>
        <taxon>Evansella</taxon>
    </lineage>
</organism>
<dbReference type="AlphaFoldDB" id="E6TVI9"/>
<dbReference type="InterPro" id="IPR001387">
    <property type="entry name" value="Cro/C1-type_HTH"/>
</dbReference>
<dbReference type="KEGG" id="bco:Bcell_2751"/>
<gene>
    <name evidence="2" type="ordered locus">Bcell_2751</name>
</gene>
<dbReference type="InterPro" id="IPR010982">
    <property type="entry name" value="Lambda_DNA-bd_dom_sf"/>
</dbReference>
<feature type="domain" description="HTH cro/C1-type" evidence="1">
    <location>
        <begin position="11"/>
        <end position="65"/>
    </location>
</feature>
<proteinExistence type="predicted"/>
<dbReference type="RefSeq" id="WP_013489339.1">
    <property type="nucleotide sequence ID" value="NC_014829.1"/>
</dbReference>
<dbReference type="SUPFAM" id="SSF47413">
    <property type="entry name" value="lambda repressor-like DNA-binding domains"/>
    <property type="match status" value="1"/>
</dbReference>